<sequence length="155" mass="17012">MIQMAPNLTPDERQLLNEAIFHGANRSAELIDALFFAQALVRETIAECSTLGIPVTKEHIALEDQTKVFRQNSNIRNCGHRLCGLRCEATLRDTTKSLIWRAVNLRCGLRKKACALLAAQQAVARDLKEQVWKAAKAERGGGNGGGASASWEVRA</sequence>
<name>A0A9W7T357_9PEZI</name>
<accession>A0A9W7T357</accession>
<keyword evidence="2" id="KW-1185">Reference proteome</keyword>
<proteinExistence type="predicted"/>
<reference evidence="1 2" key="1">
    <citation type="journal article" date="2018" name="IMA Fungus">
        <title>IMA Genome-F 10: Nine draft genome sequences of Claviceps purpurea s.lat., including C. arundinis, C. humidiphila, and C. cf. spartinae, pseudomolecules for the pitch canker pathogen Fusarium circinatum, draft genome of Davidsoniella eucalypti, Grosmannia galeiformis, Quambalaria eucalypti, and Teratosphaeria destructans.</title>
        <authorList>
            <person name="Wingfield B.D."/>
            <person name="Liu M."/>
            <person name="Nguyen H.D."/>
            <person name="Lane F.A."/>
            <person name="Morgan S.W."/>
            <person name="De Vos L."/>
            <person name="Wilken P.M."/>
            <person name="Duong T.A."/>
            <person name="Aylward J."/>
            <person name="Coetzee M.P."/>
            <person name="Dadej K."/>
            <person name="De Beer Z.W."/>
            <person name="Findlay W."/>
            <person name="Havenga M."/>
            <person name="Kolarik M."/>
            <person name="Menzies J.G."/>
            <person name="Naidoo K."/>
            <person name="Pochopski O."/>
            <person name="Shoukouhi P."/>
            <person name="Santana Q.C."/>
            <person name="Seifert K.A."/>
            <person name="Soal N."/>
            <person name="Steenkamp E.T."/>
            <person name="Tatham C.T."/>
            <person name="van der Nest M.A."/>
            <person name="Wingfield M.J."/>
        </authorList>
    </citation>
    <scope>NUCLEOTIDE SEQUENCE [LARGE SCALE GENOMIC DNA]</scope>
    <source>
        <strain evidence="1">CMW44962</strain>
    </source>
</reference>
<dbReference type="EMBL" id="RIBY02000001">
    <property type="protein sequence ID" value="KAH9845816.1"/>
    <property type="molecule type" value="Genomic_DNA"/>
</dbReference>
<gene>
    <name evidence="1" type="ORF">Tdes44962_MAKER00026</name>
</gene>
<comment type="caution">
    <text evidence="1">The sequence shown here is derived from an EMBL/GenBank/DDBJ whole genome shotgun (WGS) entry which is preliminary data.</text>
</comment>
<protein>
    <submittedName>
        <fullName evidence="1">Uncharacterized protein</fullName>
    </submittedName>
</protein>
<dbReference type="AlphaFoldDB" id="A0A9W7T357"/>
<reference evidence="1 2" key="2">
    <citation type="journal article" date="2021" name="Curr. Genet.">
        <title>Genetic response to nitrogen starvation in the aggressive Eucalyptus foliar pathogen Teratosphaeria destructans.</title>
        <authorList>
            <person name="Havenga M."/>
            <person name="Wingfield B.D."/>
            <person name="Wingfield M.J."/>
            <person name="Dreyer L.L."/>
            <person name="Roets F."/>
            <person name="Aylward J."/>
        </authorList>
    </citation>
    <scope>NUCLEOTIDE SEQUENCE [LARGE SCALE GENOMIC DNA]</scope>
    <source>
        <strain evidence="1">CMW44962</strain>
    </source>
</reference>
<dbReference type="Proteomes" id="UP001138500">
    <property type="component" value="Unassembled WGS sequence"/>
</dbReference>
<organism evidence="1 2">
    <name type="scientific">Teratosphaeria destructans</name>
    <dbReference type="NCBI Taxonomy" id="418781"/>
    <lineage>
        <taxon>Eukaryota</taxon>
        <taxon>Fungi</taxon>
        <taxon>Dikarya</taxon>
        <taxon>Ascomycota</taxon>
        <taxon>Pezizomycotina</taxon>
        <taxon>Dothideomycetes</taxon>
        <taxon>Dothideomycetidae</taxon>
        <taxon>Mycosphaerellales</taxon>
        <taxon>Teratosphaeriaceae</taxon>
        <taxon>Teratosphaeria</taxon>
    </lineage>
</organism>
<evidence type="ECO:0000313" key="2">
    <source>
        <dbReference type="Proteomes" id="UP001138500"/>
    </source>
</evidence>
<evidence type="ECO:0000313" key="1">
    <source>
        <dbReference type="EMBL" id="KAH9845816.1"/>
    </source>
</evidence>